<dbReference type="Gene3D" id="3.30.470.30">
    <property type="entry name" value="DNA ligase/mRNA capping enzyme"/>
    <property type="match status" value="1"/>
</dbReference>
<dbReference type="InterPro" id="IPR017075">
    <property type="entry name" value="mRNA_cap_enzyme_alpha"/>
</dbReference>
<reference evidence="21 22" key="1">
    <citation type="journal article" date="2023" name="Elife">
        <title>Identification of key yeast species and microbe-microbe interactions impacting larval growth of Drosophila in the wild.</title>
        <authorList>
            <person name="Mure A."/>
            <person name="Sugiura Y."/>
            <person name="Maeda R."/>
            <person name="Honda K."/>
            <person name="Sakurai N."/>
            <person name="Takahashi Y."/>
            <person name="Watada M."/>
            <person name="Katoh T."/>
            <person name="Gotoh A."/>
            <person name="Gotoh Y."/>
            <person name="Taniguchi I."/>
            <person name="Nakamura K."/>
            <person name="Hayashi T."/>
            <person name="Katayama T."/>
            <person name="Uemura T."/>
            <person name="Hattori Y."/>
        </authorList>
    </citation>
    <scope>NUCLEOTIDE SEQUENCE [LARGE SCALE GENOMIC DNA]</scope>
    <source>
        <strain evidence="21 22">SC-9</strain>
    </source>
</reference>
<evidence type="ECO:0000256" key="9">
    <source>
        <dbReference type="ARBA" id="ARBA00023042"/>
    </source>
</evidence>
<keyword evidence="9 16" id="KW-0506">mRNA capping</keyword>
<protein>
    <recommendedName>
        <fullName evidence="4 16">mRNA-capping enzyme subunit alpha</fullName>
        <ecNumber evidence="3 16">2.7.7.50</ecNumber>
    </recommendedName>
    <alternativeName>
        <fullName evidence="12 16">GTP--RNA guanylyltransferase</fullName>
    </alternativeName>
    <alternativeName>
        <fullName evidence="13 16">mRNA guanylyltransferase</fullName>
    </alternativeName>
</protein>
<evidence type="ECO:0000256" key="12">
    <source>
        <dbReference type="ARBA" id="ARBA00029909"/>
    </source>
</evidence>
<comment type="subcellular location">
    <subcellularLocation>
        <location evidence="1 16">Nucleus</location>
    </subcellularLocation>
</comment>
<evidence type="ECO:0000256" key="11">
    <source>
        <dbReference type="ARBA" id="ARBA00023242"/>
    </source>
</evidence>
<gene>
    <name evidence="21" type="ORF">DASC09_059330</name>
</gene>
<feature type="domain" description="mRNA capping enzyme C-terminal" evidence="20">
    <location>
        <begin position="243"/>
        <end position="357"/>
    </location>
</feature>
<feature type="compositionally biased region" description="Polar residues" evidence="18">
    <location>
        <begin position="391"/>
        <end position="400"/>
    </location>
</feature>
<evidence type="ECO:0000313" key="21">
    <source>
        <dbReference type="EMBL" id="GMM38594.1"/>
    </source>
</evidence>
<keyword evidence="8 16" id="KW-0547">Nucleotide-binding</keyword>
<evidence type="ECO:0000256" key="6">
    <source>
        <dbReference type="ARBA" id="ARBA00022679"/>
    </source>
</evidence>
<evidence type="ECO:0000256" key="13">
    <source>
        <dbReference type="ARBA" id="ARBA00030702"/>
    </source>
</evidence>
<evidence type="ECO:0000256" key="17">
    <source>
        <dbReference type="PIRSR" id="PIRSR036959-1"/>
    </source>
</evidence>
<feature type="domain" description="mRNA capping enzyme adenylation" evidence="19">
    <location>
        <begin position="43"/>
        <end position="239"/>
    </location>
</feature>
<dbReference type="GeneID" id="90076582"/>
<keyword evidence="11 16" id="KW-0539">Nucleus</keyword>
<comment type="caution">
    <text evidence="21">The sequence shown here is derived from an EMBL/GenBank/DDBJ whole genome shotgun (WGS) entry which is preliminary data.</text>
</comment>
<dbReference type="Pfam" id="PF03919">
    <property type="entry name" value="mRNA_cap_C"/>
    <property type="match status" value="1"/>
</dbReference>
<evidence type="ECO:0000256" key="4">
    <source>
        <dbReference type="ARBA" id="ARBA00019171"/>
    </source>
</evidence>
<comment type="catalytic activity">
    <reaction evidence="14">
        <text>a 5'-end diphospho-ribonucleoside in mRNA + GTP + H(+) = a 5'-end (5'-triphosphoguanosine)-ribonucleoside in mRNA + diphosphate</text>
        <dbReference type="Rhea" id="RHEA:67012"/>
        <dbReference type="Rhea" id="RHEA-COMP:17165"/>
        <dbReference type="Rhea" id="RHEA-COMP:17166"/>
        <dbReference type="ChEBI" id="CHEBI:15378"/>
        <dbReference type="ChEBI" id="CHEBI:33019"/>
        <dbReference type="ChEBI" id="CHEBI:37565"/>
        <dbReference type="ChEBI" id="CHEBI:167616"/>
        <dbReference type="ChEBI" id="CHEBI:167617"/>
        <dbReference type="EC" id="2.7.7.50"/>
    </reaction>
    <physiologicalReaction direction="left-to-right" evidence="14">
        <dbReference type="Rhea" id="RHEA:67013"/>
    </physiologicalReaction>
</comment>
<dbReference type="PIRSF" id="PIRSF036959">
    <property type="entry name" value="mRNA_cap_alpha"/>
    <property type="match status" value="1"/>
</dbReference>
<comment type="subunit">
    <text evidence="15">Heterodimer. The mRNA-capping enzyme is composed of two separate chains alpha and beta, respectively a mRNA guanylyltransferase and an mRNA 5'-triphosphate monophosphatase.</text>
</comment>
<keyword evidence="7 16" id="KW-0548">Nucleotidyltransferase</keyword>
<dbReference type="InterPro" id="IPR013846">
    <property type="entry name" value="mRNA_cap_enzyme_C"/>
</dbReference>
<dbReference type="EC" id="2.7.7.50" evidence="3 16"/>
<accession>A0AAV5QVP4</accession>
<evidence type="ECO:0000256" key="2">
    <source>
        <dbReference type="ARBA" id="ARBA00010237"/>
    </source>
</evidence>
<dbReference type="EMBL" id="BTFZ01000020">
    <property type="protein sequence ID" value="GMM38594.1"/>
    <property type="molecule type" value="Genomic_DNA"/>
</dbReference>
<dbReference type="GO" id="GO:0031533">
    <property type="term" value="C:mRNA capping enzyme complex"/>
    <property type="evidence" value="ECO:0007669"/>
    <property type="project" value="InterPro"/>
</dbReference>
<feature type="region of interest" description="Disordered" evidence="18">
    <location>
        <begin position="374"/>
        <end position="441"/>
    </location>
</feature>
<dbReference type="GO" id="GO:0005524">
    <property type="term" value="F:ATP binding"/>
    <property type="evidence" value="ECO:0007669"/>
    <property type="project" value="InterPro"/>
</dbReference>
<dbReference type="GO" id="GO:0004484">
    <property type="term" value="F:mRNA guanylyltransferase activity"/>
    <property type="evidence" value="ECO:0007669"/>
    <property type="project" value="UniProtKB-EC"/>
</dbReference>
<evidence type="ECO:0000256" key="3">
    <source>
        <dbReference type="ARBA" id="ARBA00012475"/>
    </source>
</evidence>
<evidence type="ECO:0000256" key="5">
    <source>
        <dbReference type="ARBA" id="ARBA00022664"/>
    </source>
</evidence>
<keyword evidence="5 16" id="KW-0507">mRNA processing</keyword>
<keyword evidence="10 16" id="KW-0342">GTP-binding</keyword>
<keyword evidence="22" id="KW-1185">Reference proteome</keyword>
<dbReference type="Gene3D" id="2.40.50.140">
    <property type="entry name" value="Nucleic acid-binding proteins"/>
    <property type="match status" value="1"/>
</dbReference>
<dbReference type="GO" id="GO:0005525">
    <property type="term" value="F:GTP binding"/>
    <property type="evidence" value="ECO:0007669"/>
    <property type="project" value="UniProtKB-KW"/>
</dbReference>
<dbReference type="Proteomes" id="UP001360560">
    <property type="component" value="Unassembled WGS sequence"/>
</dbReference>
<comment type="function">
    <text evidence="16">Second step of mRNA capping. Transfer of the GMP moiety of GTP to the 5'-end of RNA via an enzyme-GMP covalent reaction intermediate.</text>
</comment>
<evidence type="ECO:0000256" key="15">
    <source>
        <dbReference type="ARBA" id="ARBA00047082"/>
    </source>
</evidence>
<dbReference type="SUPFAM" id="SSF56091">
    <property type="entry name" value="DNA ligase/mRNA capping enzyme, catalytic domain"/>
    <property type="match status" value="1"/>
</dbReference>
<dbReference type="AlphaFoldDB" id="A0AAV5QVP4"/>
<evidence type="ECO:0000256" key="1">
    <source>
        <dbReference type="ARBA" id="ARBA00004123"/>
    </source>
</evidence>
<proteinExistence type="inferred from homology"/>
<dbReference type="Pfam" id="PF01331">
    <property type="entry name" value="mRNA_cap_enzyme"/>
    <property type="match status" value="1"/>
</dbReference>
<feature type="active site" description="N6-GMP-lysine intermediate" evidence="17">
    <location>
        <position position="66"/>
    </location>
</feature>
<feature type="compositionally biased region" description="Acidic residues" evidence="18">
    <location>
        <begin position="421"/>
        <end position="433"/>
    </location>
</feature>
<evidence type="ECO:0000256" key="8">
    <source>
        <dbReference type="ARBA" id="ARBA00022741"/>
    </source>
</evidence>
<comment type="similarity">
    <text evidence="2 16">Belongs to the eukaryotic GTase family.</text>
</comment>
<dbReference type="CDD" id="cd07895">
    <property type="entry name" value="Adenylation_mRNA_capping"/>
    <property type="match status" value="1"/>
</dbReference>
<dbReference type="PANTHER" id="PTHR10367:SF17">
    <property type="entry name" value="MRNA-CAPPING ENZYME"/>
    <property type="match status" value="1"/>
</dbReference>
<dbReference type="SUPFAM" id="SSF50249">
    <property type="entry name" value="Nucleic acid-binding proteins"/>
    <property type="match status" value="1"/>
</dbReference>
<evidence type="ECO:0000256" key="18">
    <source>
        <dbReference type="SAM" id="MobiDB-lite"/>
    </source>
</evidence>
<evidence type="ECO:0000256" key="7">
    <source>
        <dbReference type="ARBA" id="ARBA00022695"/>
    </source>
</evidence>
<dbReference type="PANTHER" id="PTHR10367">
    <property type="entry name" value="MRNA-CAPPING ENZYME"/>
    <property type="match status" value="1"/>
</dbReference>
<evidence type="ECO:0000256" key="10">
    <source>
        <dbReference type="ARBA" id="ARBA00023134"/>
    </source>
</evidence>
<name>A0AAV5QVP4_9ASCO</name>
<keyword evidence="6 16" id="KW-0808">Transferase</keyword>
<dbReference type="InterPro" id="IPR001339">
    <property type="entry name" value="mRNA_cap_enzyme_adenylation"/>
</dbReference>
<dbReference type="RefSeq" id="XP_064855589.1">
    <property type="nucleotide sequence ID" value="XM_064999517.1"/>
</dbReference>
<evidence type="ECO:0000313" key="22">
    <source>
        <dbReference type="Proteomes" id="UP001360560"/>
    </source>
</evidence>
<dbReference type="InterPro" id="IPR012340">
    <property type="entry name" value="NA-bd_OB-fold"/>
</dbReference>
<dbReference type="GO" id="GO:0006370">
    <property type="term" value="P:7-methylguanosine mRNA capping"/>
    <property type="evidence" value="ECO:0007669"/>
    <property type="project" value="UniProtKB-KW"/>
</dbReference>
<sequence length="441" mass="51563">MFEDRDVPEMPGILQPDNVAFDLKQTVAQMLGLKRFDRFPGSQPVSFERKHIAERLMKHDYYVCEKSDGLRCLMLILADSFDGRVEEGVFLINRSYEFYRVPNIHFPISKRNLIQPHNGTLVDGELVLDKRPDGTKELRYLVFDLLTVNGTSYTSRPTDRRLAHINDLIEPYYEYRKQYPEESAGFAFKVTPKKMSTCSKIPRILDSLPHLPHISDGLVFTCCETPYVFETDSTLLKWKPAEENTIDFRIELKFKLYKDEIEEYYDYDSKPKIELHVWKGDRNYDYFGDLSITDHEWEELKKLEQPLNLRVAEVKKNNNGDWNILRFRDDKEHGNHYTVVRKILQSIGDGVSSKELVQTCPEIERSWIRRAAERKQMAMAKQGHRAPPPQQNHVSNNRSNSESDEIASRKRAAANILPTYDFEDDDDDDDVDEVDVKRRKG</sequence>
<organism evidence="21 22">
    <name type="scientific">Saccharomycopsis crataegensis</name>
    <dbReference type="NCBI Taxonomy" id="43959"/>
    <lineage>
        <taxon>Eukaryota</taxon>
        <taxon>Fungi</taxon>
        <taxon>Dikarya</taxon>
        <taxon>Ascomycota</taxon>
        <taxon>Saccharomycotina</taxon>
        <taxon>Saccharomycetes</taxon>
        <taxon>Saccharomycopsidaceae</taxon>
        <taxon>Saccharomycopsis</taxon>
    </lineage>
</organism>
<evidence type="ECO:0000259" key="19">
    <source>
        <dbReference type="Pfam" id="PF01331"/>
    </source>
</evidence>
<evidence type="ECO:0000256" key="14">
    <source>
        <dbReference type="ARBA" id="ARBA00044624"/>
    </source>
</evidence>
<evidence type="ECO:0000259" key="20">
    <source>
        <dbReference type="Pfam" id="PF03919"/>
    </source>
</evidence>
<dbReference type="InterPro" id="IPR051029">
    <property type="entry name" value="mRNA_Capping_Enz/RNA_Phosphat"/>
</dbReference>
<evidence type="ECO:0000256" key="16">
    <source>
        <dbReference type="PIRNR" id="PIRNR036959"/>
    </source>
</evidence>